<keyword evidence="4 10" id="KW-0732">Signal</keyword>
<feature type="domain" description="TGF-beta family profile" evidence="11">
    <location>
        <begin position="351"/>
        <end position="467"/>
    </location>
</feature>
<accession>A0AAN8JBE1</accession>
<keyword evidence="5 8" id="KW-0339">Growth factor</keyword>
<feature type="signal peptide" evidence="10">
    <location>
        <begin position="1"/>
        <end position="23"/>
    </location>
</feature>
<comment type="subcellular location">
    <subcellularLocation>
        <location evidence="1">Secreted</location>
    </subcellularLocation>
</comment>
<comment type="caution">
    <text evidence="12">The sequence shown here is derived from an EMBL/GenBank/DDBJ whole genome shotgun (WGS) entry which is preliminary data.</text>
</comment>
<dbReference type="CDD" id="cd13767">
    <property type="entry name" value="TGF_beta_BMP9_like"/>
    <property type="match status" value="1"/>
</dbReference>
<dbReference type="GO" id="GO:0008083">
    <property type="term" value="F:growth factor activity"/>
    <property type="evidence" value="ECO:0007669"/>
    <property type="project" value="UniProtKB-KW"/>
</dbReference>
<name>A0AAN8JBE1_PATCE</name>
<sequence>MACRLVHCLALATLLLMPRSTDTRPSQIVGTSDINNTEPVTLSEDMDEYDLEEYDTSDQNYDEDQIWDDISNNRGNLLQGLPELEVELPIDVPASDPPESELYSETETLRLKSPPRKAPEYMLDLYDMLSKEEISNPSANIVRCYMNINDDVQEIGGLSGNTQLKGQKARIHTLAFNITSMGKDEDIKLAELRLYTLVNRDRNIYMGVDRKVLVFEILDRFAPENEKYNLISEKHVYRHDSEWEVFDVTSAVRRWVRNVNSFQVLEVRIESVFSGVIDGDMDIDVNPIDKNDPLLVVFSNNNHPNQQHENEIQELIQHEIDSKREETRTGEMESDHEPQIKLSNSSQYLSRVKRSRSKNNRRNSCRRKPMTVDFQKINLHGVILAPSKYMAFECIGKCYNPIGDHLTPTKHAIIQTMMHGYNPKLYSRACCVPTKLEPISVLYYDDNGAITFKYKYDDMVVGECGCR</sequence>
<feature type="compositionally biased region" description="Basic residues" evidence="9">
    <location>
        <begin position="351"/>
        <end position="367"/>
    </location>
</feature>
<evidence type="ECO:0000256" key="9">
    <source>
        <dbReference type="SAM" id="MobiDB-lite"/>
    </source>
</evidence>
<evidence type="ECO:0000256" key="3">
    <source>
        <dbReference type="ARBA" id="ARBA00022525"/>
    </source>
</evidence>
<evidence type="ECO:0000313" key="13">
    <source>
        <dbReference type="Proteomes" id="UP001347796"/>
    </source>
</evidence>
<keyword evidence="3" id="KW-0964">Secreted</keyword>
<evidence type="ECO:0000256" key="6">
    <source>
        <dbReference type="ARBA" id="ARBA00023157"/>
    </source>
</evidence>
<evidence type="ECO:0000256" key="5">
    <source>
        <dbReference type="ARBA" id="ARBA00023030"/>
    </source>
</evidence>
<dbReference type="SUPFAM" id="SSF57501">
    <property type="entry name" value="Cystine-knot cytokines"/>
    <property type="match status" value="1"/>
</dbReference>
<evidence type="ECO:0000256" key="8">
    <source>
        <dbReference type="RuleBase" id="RU000354"/>
    </source>
</evidence>
<evidence type="ECO:0000256" key="10">
    <source>
        <dbReference type="SAM" id="SignalP"/>
    </source>
</evidence>
<feature type="compositionally biased region" description="Basic and acidic residues" evidence="9">
    <location>
        <begin position="322"/>
        <end position="339"/>
    </location>
</feature>
<keyword evidence="7" id="KW-0325">Glycoprotein</keyword>
<dbReference type="Pfam" id="PF00688">
    <property type="entry name" value="TGFb_propeptide"/>
    <property type="match status" value="1"/>
</dbReference>
<evidence type="ECO:0000313" key="12">
    <source>
        <dbReference type="EMBL" id="KAK6171334.1"/>
    </source>
</evidence>
<keyword evidence="13" id="KW-1185">Reference proteome</keyword>
<dbReference type="Proteomes" id="UP001347796">
    <property type="component" value="Unassembled WGS sequence"/>
</dbReference>
<dbReference type="InterPro" id="IPR029034">
    <property type="entry name" value="Cystine-knot_cytokine"/>
</dbReference>
<dbReference type="PROSITE" id="PS51362">
    <property type="entry name" value="TGF_BETA_2"/>
    <property type="match status" value="1"/>
</dbReference>
<gene>
    <name evidence="12" type="ORF">SNE40_019546</name>
</gene>
<evidence type="ECO:0000256" key="4">
    <source>
        <dbReference type="ARBA" id="ARBA00022729"/>
    </source>
</evidence>
<dbReference type="InterPro" id="IPR015615">
    <property type="entry name" value="TGF-beta-rel"/>
</dbReference>
<protein>
    <recommendedName>
        <fullName evidence="11">TGF-beta family profile domain-containing protein</fullName>
    </recommendedName>
</protein>
<dbReference type="PANTHER" id="PTHR11848">
    <property type="entry name" value="TGF-BETA FAMILY"/>
    <property type="match status" value="1"/>
</dbReference>
<dbReference type="EMBL" id="JAZGQO010000014">
    <property type="protein sequence ID" value="KAK6171334.1"/>
    <property type="molecule type" value="Genomic_DNA"/>
</dbReference>
<comment type="similarity">
    <text evidence="2 8">Belongs to the TGF-beta family.</text>
</comment>
<feature type="chain" id="PRO_5042897492" description="TGF-beta family profile domain-containing protein" evidence="10">
    <location>
        <begin position="24"/>
        <end position="467"/>
    </location>
</feature>
<proteinExistence type="inferred from homology"/>
<organism evidence="12 13">
    <name type="scientific">Patella caerulea</name>
    <name type="common">Rayed Mediterranean limpet</name>
    <dbReference type="NCBI Taxonomy" id="87958"/>
    <lineage>
        <taxon>Eukaryota</taxon>
        <taxon>Metazoa</taxon>
        <taxon>Spiralia</taxon>
        <taxon>Lophotrochozoa</taxon>
        <taxon>Mollusca</taxon>
        <taxon>Gastropoda</taxon>
        <taxon>Patellogastropoda</taxon>
        <taxon>Patelloidea</taxon>
        <taxon>Patellidae</taxon>
        <taxon>Patella</taxon>
    </lineage>
</organism>
<feature type="region of interest" description="Disordered" evidence="9">
    <location>
        <begin position="322"/>
        <end position="367"/>
    </location>
</feature>
<dbReference type="InterPro" id="IPR001839">
    <property type="entry name" value="TGF-b_C"/>
</dbReference>
<dbReference type="InterPro" id="IPR001111">
    <property type="entry name" value="TGF-b_propeptide"/>
</dbReference>
<feature type="region of interest" description="Disordered" evidence="9">
    <location>
        <begin position="91"/>
        <end position="113"/>
    </location>
</feature>
<dbReference type="PANTHER" id="PTHR11848:SF307">
    <property type="entry name" value="BONE MORPHOGENETIC PROTEIN 10"/>
    <property type="match status" value="1"/>
</dbReference>
<dbReference type="FunFam" id="2.10.90.10:FF:000001">
    <property type="entry name" value="Bone morphogenetic protein 4"/>
    <property type="match status" value="1"/>
</dbReference>
<evidence type="ECO:0000259" key="11">
    <source>
        <dbReference type="PROSITE" id="PS51362"/>
    </source>
</evidence>
<dbReference type="InterPro" id="IPR017948">
    <property type="entry name" value="TGFb_CS"/>
</dbReference>
<evidence type="ECO:0000256" key="1">
    <source>
        <dbReference type="ARBA" id="ARBA00004613"/>
    </source>
</evidence>
<evidence type="ECO:0000256" key="2">
    <source>
        <dbReference type="ARBA" id="ARBA00006656"/>
    </source>
</evidence>
<dbReference type="AlphaFoldDB" id="A0AAN8JBE1"/>
<dbReference type="PROSITE" id="PS00250">
    <property type="entry name" value="TGF_BETA_1"/>
    <property type="match status" value="1"/>
</dbReference>
<dbReference type="Pfam" id="PF00019">
    <property type="entry name" value="TGF_beta"/>
    <property type="match status" value="1"/>
</dbReference>
<dbReference type="GO" id="GO:0005125">
    <property type="term" value="F:cytokine activity"/>
    <property type="evidence" value="ECO:0007669"/>
    <property type="project" value="TreeGrafter"/>
</dbReference>
<keyword evidence="6" id="KW-1015">Disulfide bond</keyword>
<reference evidence="12 13" key="1">
    <citation type="submission" date="2024-01" db="EMBL/GenBank/DDBJ databases">
        <title>The genome of the rayed Mediterranean limpet Patella caerulea (Linnaeus, 1758).</title>
        <authorList>
            <person name="Anh-Thu Weber A."/>
            <person name="Halstead-Nussloch G."/>
        </authorList>
    </citation>
    <scope>NUCLEOTIDE SEQUENCE [LARGE SCALE GENOMIC DNA]</scope>
    <source>
        <strain evidence="12">AATW-2023a</strain>
        <tissue evidence="12">Whole specimen</tissue>
    </source>
</reference>
<dbReference type="GO" id="GO:0005615">
    <property type="term" value="C:extracellular space"/>
    <property type="evidence" value="ECO:0007669"/>
    <property type="project" value="TreeGrafter"/>
</dbReference>
<evidence type="ECO:0000256" key="7">
    <source>
        <dbReference type="ARBA" id="ARBA00023180"/>
    </source>
</evidence>
<dbReference type="Gene3D" id="2.60.120.970">
    <property type="match status" value="1"/>
</dbReference>
<dbReference type="SMART" id="SM00204">
    <property type="entry name" value="TGFB"/>
    <property type="match status" value="1"/>
</dbReference>
<dbReference type="Gene3D" id="2.10.90.10">
    <property type="entry name" value="Cystine-knot cytokines"/>
    <property type="match status" value="1"/>
</dbReference>